<dbReference type="EMBL" id="LJGU01000141">
    <property type="protein sequence ID" value="OEU96438.1"/>
    <property type="molecule type" value="Genomic_DNA"/>
</dbReference>
<organism evidence="3 4">
    <name type="scientific">Streptomyces oceani</name>
    <dbReference type="NCBI Taxonomy" id="1075402"/>
    <lineage>
        <taxon>Bacteria</taxon>
        <taxon>Bacillati</taxon>
        <taxon>Actinomycetota</taxon>
        <taxon>Actinomycetes</taxon>
        <taxon>Kitasatosporales</taxon>
        <taxon>Streptomycetaceae</taxon>
        <taxon>Streptomyces</taxon>
    </lineage>
</organism>
<keyword evidence="4" id="KW-1185">Reference proteome</keyword>
<keyword evidence="1" id="KW-0418">Kinase</keyword>
<dbReference type="AlphaFoldDB" id="A0A1E7JXM4"/>
<name>A0A1E7JXM4_9ACTN</name>
<dbReference type="Pfam" id="PF13581">
    <property type="entry name" value="HATPase_c_2"/>
    <property type="match status" value="1"/>
</dbReference>
<evidence type="ECO:0000313" key="3">
    <source>
        <dbReference type="EMBL" id="OEU96438.1"/>
    </source>
</evidence>
<dbReference type="Gene3D" id="3.30.565.10">
    <property type="entry name" value="Histidine kinase-like ATPase, C-terminal domain"/>
    <property type="match status" value="1"/>
</dbReference>
<evidence type="ECO:0000313" key="4">
    <source>
        <dbReference type="Proteomes" id="UP000176101"/>
    </source>
</evidence>
<evidence type="ECO:0000256" key="1">
    <source>
        <dbReference type="ARBA" id="ARBA00022527"/>
    </source>
</evidence>
<proteinExistence type="predicted"/>
<dbReference type="Proteomes" id="UP000176101">
    <property type="component" value="Unassembled WGS sequence"/>
</dbReference>
<dbReference type="SUPFAM" id="SSF55874">
    <property type="entry name" value="ATPase domain of HSP90 chaperone/DNA topoisomerase II/histidine kinase"/>
    <property type="match status" value="1"/>
</dbReference>
<evidence type="ECO:0000259" key="2">
    <source>
        <dbReference type="Pfam" id="PF13581"/>
    </source>
</evidence>
<protein>
    <recommendedName>
        <fullName evidence="2">Histidine kinase/HSP90-like ATPase domain-containing protein</fullName>
    </recommendedName>
</protein>
<dbReference type="STRING" id="1075402.AN216_20750"/>
<gene>
    <name evidence="3" type="ORF">AN216_20750</name>
</gene>
<reference evidence="3 4" key="1">
    <citation type="journal article" date="2016" name="Front. Microbiol.">
        <title>Comparative Genomics Analysis of Streptomyces Species Reveals Their Adaptation to the Marine Environment and Their Diversity at the Genomic Level.</title>
        <authorList>
            <person name="Tian X."/>
            <person name="Zhang Z."/>
            <person name="Yang T."/>
            <person name="Chen M."/>
            <person name="Li J."/>
            <person name="Chen F."/>
            <person name="Yang J."/>
            <person name="Li W."/>
            <person name="Zhang B."/>
            <person name="Zhang Z."/>
            <person name="Wu J."/>
            <person name="Zhang C."/>
            <person name="Long L."/>
            <person name="Xiao J."/>
        </authorList>
    </citation>
    <scope>NUCLEOTIDE SEQUENCE [LARGE SCALE GENOMIC DNA]</scope>
    <source>
        <strain evidence="3 4">SCSIO 02100</strain>
    </source>
</reference>
<dbReference type="CDD" id="cd16936">
    <property type="entry name" value="HATPase_RsbW-like"/>
    <property type="match status" value="1"/>
</dbReference>
<accession>A0A1E7JXM4</accession>
<sequence>MTLPLLALPCAVAELRHQVGAELDRRGLPGLVDTAELCVSELVTNVIRHVGEGVPISLRLVRHVVRHEDRLRIELTDPCPRVLPMLLSASAEQEYGRGLALVDALAACWGVIPHKDSKTTWCELAATPAWRP</sequence>
<dbReference type="InterPro" id="IPR003594">
    <property type="entry name" value="HATPase_dom"/>
</dbReference>
<keyword evidence="1" id="KW-0723">Serine/threonine-protein kinase</keyword>
<dbReference type="PANTHER" id="PTHR35526:SF3">
    <property type="entry name" value="ANTI-SIGMA-F FACTOR RSBW"/>
    <property type="match status" value="1"/>
</dbReference>
<dbReference type="PANTHER" id="PTHR35526">
    <property type="entry name" value="ANTI-SIGMA-F FACTOR RSBW-RELATED"/>
    <property type="match status" value="1"/>
</dbReference>
<dbReference type="InterPro" id="IPR036890">
    <property type="entry name" value="HATPase_C_sf"/>
</dbReference>
<dbReference type="GO" id="GO:0004674">
    <property type="term" value="F:protein serine/threonine kinase activity"/>
    <property type="evidence" value="ECO:0007669"/>
    <property type="project" value="UniProtKB-KW"/>
</dbReference>
<comment type="caution">
    <text evidence="3">The sequence shown here is derived from an EMBL/GenBank/DDBJ whole genome shotgun (WGS) entry which is preliminary data.</text>
</comment>
<keyword evidence="1" id="KW-0808">Transferase</keyword>
<dbReference type="InterPro" id="IPR050267">
    <property type="entry name" value="Anti-sigma-factor_SerPK"/>
</dbReference>
<feature type="domain" description="Histidine kinase/HSP90-like ATPase" evidence="2">
    <location>
        <begin position="7"/>
        <end position="106"/>
    </location>
</feature>